<accession>A0A816DVW6</accession>
<dbReference type="AlphaFoldDB" id="A0A816DVW6"/>
<protein>
    <submittedName>
        <fullName evidence="2">Uncharacterized protein</fullName>
    </submittedName>
</protein>
<name>A0A816DVW6_9BILA</name>
<proteinExistence type="predicted"/>
<dbReference type="Proteomes" id="UP000663854">
    <property type="component" value="Unassembled WGS sequence"/>
</dbReference>
<comment type="caution">
    <text evidence="2">The sequence shown here is derived from an EMBL/GenBank/DDBJ whole genome shotgun (WGS) entry which is preliminary data.</text>
</comment>
<dbReference type="Proteomes" id="UP000663870">
    <property type="component" value="Unassembled WGS sequence"/>
</dbReference>
<evidence type="ECO:0000313" key="3">
    <source>
        <dbReference type="Proteomes" id="UP000663870"/>
    </source>
</evidence>
<sequence length="88" mass="9768">ATVELSAQKMKRSSSSDIQMEVKKTMVNHEHSDQKNQLIAAAPPAIKFVSAATLVSLTQTSNNTIPEISDEELLEMALMLEKQQKQQQ</sequence>
<evidence type="ECO:0000313" key="2">
    <source>
        <dbReference type="EMBL" id="CAF1642076.1"/>
    </source>
</evidence>
<dbReference type="EMBL" id="CAJNOL010009249">
    <property type="protein sequence ID" value="CAF1642076.1"/>
    <property type="molecule type" value="Genomic_DNA"/>
</dbReference>
<keyword evidence="3" id="KW-1185">Reference proteome</keyword>
<reference evidence="2" key="1">
    <citation type="submission" date="2021-02" db="EMBL/GenBank/DDBJ databases">
        <authorList>
            <person name="Nowell W R."/>
        </authorList>
    </citation>
    <scope>NUCLEOTIDE SEQUENCE</scope>
</reference>
<evidence type="ECO:0000313" key="1">
    <source>
        <dbReference type="EMBL" id="CAF1461276.1"/>
    </source>
</evidence>
<gene>
    <name evidence="2" type="ORF">JXQ802_LOCUS53346</name>
    <name evidence="1" type="ORF">PYM288_LOCUS36955</name>
</gene>
<feature type="non-terminal residue" evidence="2">
    <location>
        <position position="1"/>
    </location>
</feature>
<organism evidence="2 3">
    <name type="scientific">Rotaria sordida</name>
    <dbReference type="NCBI Taxonomy" id="392033"/>
    <lineage>
        <taxon>Eukaryota</taxon>
        <taxon>Metazoa</taxon>
        <taxon>Spiralia</taxon>
        <taxon>Gnathifera</taxon>
        <taxon>Rotifera</taxon>
        <taxon>Eurotatoria</taxon>
        <taxon>Bdelloidea</taxon>
        <taxon>Philodinida</taxon>
        <taxon>Philodinidae</taxon>
        <taxon>Rotaria</taxon>
    </lineage>
</organism>
<dbReference type="EMBL" id="CAJNOH010007588">
    <property type="protein sequence ID" value="CAF1461276.1"/>
    <property type="molecule type" value="Genomic_DNA"/>
</dbReference>